<reference evidence="4" key="1">
    <citation type="journal article" date="2021" name="Environ. Microbiol.">
        <title>Genomic characterization of three novel Desulfobacterota classes expand the metabolic and phylogenetic diversity of the phylum.</title>
        <authorList>
            <person name="Murphy C.L."/>
            <person name="Biggerstaff J."/>
            <person name="Eichhorn A."/>
            <person name="Ewing E."/>
            <person name="Shahan R."/>
            <person name="Soriano D."/>
            <person name="Stewart S."/>
            <person name="VanMol K."/>
            <person name="Walker R."/>
            <person name="Walters P."/>
            <person name="Elshahed M.S."/>
            <person name="Youssef N.H."/>
        </authorList>
    </citation>
    <scope>NUCLEOTIDE SEQUENCE</scope>
    <source>
        <strain evidence="4">Zod_Metabat.24</strain>
    </source>
</reference>
<feature type="active site" description="Proton donor" evidence="2">
    <location>
        <position position="43"/>
    </location>
</feature>
<dbReference type="Pfam" id="PF02834">
    <property type="entry name" value="LigT_PEase"/>
    <property type="match status" value="2"/>
</dbReference>
<dbReference type="Gene3D" id="3.90.1140.10">
    <property type="entry name" value="Cyclic phosphodiesterase"/>
    <property type="match status" value="1"/>
</dbReference>
<dbReference type="Proteomes" id="UP000809273">
    <property type="component" value="Unassembled WGS sequence"/>
</dbReference>
<dbReference type="NCBIfam" id="TIGR02258">
    <property type="entry name" value="2_5_ligase"/>
    <property type="match status" value="1"/>
</dbReference>
<sequence>MADLRLFIAAEITEEMRSKLGELIEKLSSPEDGVKWVRPGAIHLTLKFLGSVKEGDLKKVTEAGEEGVSGFKGMDDISLTVKELGTFPGGNKSRGARVIWVGLDGDIERLGAIRDSLEETFSKIGFPREDRDFRPHLTLGRVKGRADRRMIERIEGMKDIILGDIRVSGLHLFKSDLRPTGAVYTSLFYYPFG</sequence>
<accession>A0A9D8KEF3</accession>
<evidence type="ECO:0000256" key="1">
    <source>
        <dbReference type="ARBA" id="ARBA00022801"/>
    </source>
</evidence>
<comment type="caution">
    <text evidence="4">The sequence shown here is derived from an EMBL/GenBank/DDBJ whole genome shotgun (WGS) entry which is preliminary data.</text>
</comment>
<comment type="function">
    <text evidence="2">Hydrolyzes RNA 2',3'-cyclic phosphodiester to an RNA 2'-phosphomonoester.</text>
</comment>
<reference evidence="4" key="2">
    <citation type="submission" date="2021-01" db="EMBL/GenBank/DDBJ databases">
        <authorList>
            <person name="Hahn C.R."/>
            <person name="Youssef N.H."/>
            <person name="Elshahed M."/>
        </authorList>
    </citation>
    <scope>NUCLEOTIDE SEQUENCE</scope>
    <source>
        <strain evidence="4">Zod_Metabat.24</strain>
    </source>
</reference>
<comment type="similarity">
    <text evidence="2">Belongs to the 2H phosphoesterase superfamily. ThpR family.</text>
</comment>
<gene>
    <name evidence="4" type="primary">thpR</name>
    <name evidence="4" type="ORF">JW984_10255</name>
</gene>
<feature type="domain" description="Phosphoesterase HXTX" evidence="3">
    <location>
        <begin position="13"/>
        <end position="93"/>
    </location>
</feature>
<comment type="catalytic activity">
    <reaction evidence="2">
        <text>a 3'-end 2',3'-cyclophospho-ribonucleotide-RNA + H2O = a 3'-end 2'-phospho-ribonucleotide-RNA + H(+)</text>
        <dbReference type="Rhea" id="RHEA:11828"/>
        <dbReference type="Rhea" id="RHEA-COMP:10464"/>
        <dbReference type="Rhea" id="RHEA-COMP:17353"/>
        <dbReference type="ChEBI" id="CHEBI:15377"/>
        <dbReference type="ChEBI" id="CHEBI:15378"/>
        <dbReference type="ChEBI" id="CHEBI:83064"/>
        <dbReference type="ChEBI" id="CHEBI:173113"/>
        <dbReference type="EC" id="3.1.4.58"/>
    </reaction>
</comment>
<name>A0A9D8KEF3_9DELT</name>
<feature type="domain" description="Phosphoesterase HXTX" evidence="3">
    <location>
        <begin position="108"/>
        <end position="184"/>
    </location>
</feature>
<feature type="short sequence motif" description="HXTX 1" evidence="2">
    <location>
        <begin position="43"/>
        <end position="46"/>
    </location>
</feature>
<dbReference type="GO" id="GO:0004113">
    <property type="term" value="F:2',3'-cyclic-nucleotide 3'-phosphodiesterase activity"/>
    <property type="evidence" value="ECO:0007669"/>
    <property type="project" value="InterPro"/>
</dbReference>
<dbReference type="InterPro" id="IPR014051">
    <property type="entry name" value="Phosphoesterase_HXTX"/>
</dbReference>
<dbReference type="GO" id="GO:0008664">
    <property type="term" value="F:RNA 2',3'-cyclic 3'-phosphodiesterase activity"/>
    <property type="evidence" value="ECO:0007669"/>
    <property type="project" value="UniProtKB-EC"/>
</dbReference>
<dbReference type="EC" id="3.1.4.58" evidence="2"/>
<dbReference type="EMBL" id="JAFGIX010000052">
    <property type="protein sequence ID" value="MBN1573565.1"/>
    <property type="molecule type" value="Genomic_DNA"/>
</dbReference>
<dbReference type="PANTHER" id="PTHR35561">
    <property type="entry name" value="RNA 2',3'-CYCLIC PHOSPHODIESTERASE"/>
    <property type="match status" value="1"/>
</dbReference>
<evidence type="ECO:0000313" key="5">
    <source>
        <dbReference type="Proteomes" id="UP000809273"/>
    </source>
</evidence>
<organism evidence="4 5">
    <name type="scientific">Candidatus Zymogenus saltonus</name>
    <dbReference type="NCBI Taxonomy" id="2844893"/>
    <lineage>
        <taxon>Bacteria</taxon>
        <taxon>Deltaproteobacteria</taxon>
        <taxon>Candidatus Zymogenia</taxon>
        <taxon>Candidatus Zymogeniales</taxon>
        <taxon>Candidatus Zymogenaceae</taxon>
        <taxon>Candidatus Zymogenus</taxon>
    </lineage>
</organism>
<evidence type="ECO:0000259" key="3">
    <source>
        <dbReference type="Pfam" id="PF02834"/>
    </source>
</evidence>
<evidence type="ECO:0000313" key="4">
    <source>
        <dbReference type="EMBL" id="MBN1573565.1"/>
    </source>
</evidence>
<dbReference type="AlphaFoldDB" id="A0A9D8KEF3"/>
<proteinExistence type="inferred from homology"/>
<keyword evidence="1 2" id="KW-0378">Hydrolase</keyword>
<feature type="active site" description="Proton acceptor" evidence="2">
    <location>
        <position position="136"/>
    </location>
</feature>
<dbReference type="HAMAP" id="MF_01940">
    <property type="entry name" value="RNA_CPDase"/>
    <property type="match status" value="1"/>
</dbReference>
<evidence type="ECO:0000256" key="2">
    <source>
        <dbReference type="HAMAP-Rule" id="MF_01940"/>
    </source>
</evidence>
<dbReference type="PANTHER" id="PTHR35561:SF1">
    <property type="entry name" value="RNA 2',3'-CYCLIC PHOSPHODIESTERASE"/>
    <property type="match status" value="1"/>
</dbReference>
<dbReference type="SUPFAM" id="SSF55144">
    <property type="entry name" value="LigT-like"/>
    <property type="match status" value="1"/>
</dbReference>
<dbReference type="InterPro" id="IPR004175">
    <property type="entry name" value="RNA_CPDase"/>
</dbReference>
<protein>
    <recommendedName>
        <fullName evidence="2">RNA 2',3'-cyclic phosphodiesterase</fullName>
        <shortName evidence="2">RNA 2',3'-CPDase</shortName>
        <ecNumber evidence="2">3.1.4.58</ecNumber>
    </recommendedName>
</protein>
<dbReference type="InterPro" id="IPR009097">
    <property type="entry name" value="Cyclic_Pdiesterase"/>
</dbReference>
<feature type="short sequence motif" description="HXTX 2" evidence="2">
    <location>
        <begin position="136"/>
        <end position="139"/>
    </location>
</feature>